<evidence type="ECO:0000256" key="1">
    <source>
        <dbReference type="SAM" id="MobiDB-lite"/>
    </source>
</evidence>
<feature type="compositionally biased region" description="Polar residues" evidence="1">
    <location>
        <begin position="31"/>
        <end position="42"/>
    </location>
</feature>
<protein>
    <submittedName>
        <fullName evidence="2">Uncharacterized protein</fullName>
    </submittedName>
</protein>
<keyword evidence="3" id="KW-1185">Reference proteome</keyword>
<feature type="region of interest" description="Disordered" evidence="1">
    <location>
        <begin position="31"/>
        <end position="59"/>
    </location>
</feature>
<name>A0A1S8X0N7_OPIVI</name>
<sequence length="59" mass="6431">MESKGDILAPTNLEENPPAICSKHATKMVSNLRSDQSTQILHSKTDSRVGPPSPEQMIN</sequence>
<reference evidence="2 3" key="1">
    <citation type="submission" date="2015-03" db="EMBL/GenBank/DDBJ databases">
        <title>Draft genome of the nematode, Opisthorchis viverrini.</title>
        <authorList>
            <person name="Mitreva M."/>
        </authorList>
    </citation>
    <scope>NUCLEOTIDE SEQUENCE [LARGE SCALE GENOMIC DNA]</scope>
    <source>
        <strain evidence="2">Khon Kaen</strain>
    </source>
</reference>
<dbReference type="EMBL" id="KV892799">
    <property type="protein sequence ID" value="OON20191.1"/>
    <property type="molecule type" value="Genomic_DNA"/>
</dbReference>
<gene>
    <name evidence="2" type="ORF">X801_03933</name>
</gene>
<evidence type="ECO:0000313" key="3">
    <source>
        <dbReference type="Proteomes" id="UP000243686"/>
    </source>
</evidence>
<accession>A0A1S8X0N7</accession>
<dbReference type="Proteomes" id="UP000243686">
    <property type="component" value="Unassembled WGS sequence"/>
</dbReference>
<proteinExistence type="predicted"/>
<evidence type="ECO:0000313" key="2">
    <source>
        <dbReference type="EMBL" id="OON20191.1"/>
    </source>
</evidence>
<dbReference type="AlphaFoldDB" id="A0A1S8X0N7"/>
<organism evidence="2 3">
    <name type="scientific">Opisthorchis viverrini</name>
    <name type="common">Southeast Asian liver fluke</name>
    <dbReference type="NCBI Taxonomy" id="6198"/>
    <lineage>
        <taxon>Eukaryota</taxon>
        <taxon>Metazoa</taxon>
        <taxon>Spiralia</taxon>
        <taxon>Lophotrochozoa</taxon>
        <taxon>Platyhelminthes</taxon>
        <taxon>Trematoda</taxon>
        <taxon>Digenea</taxon>
        <taxon>Opisthorchiida</taxon>
        <taxon>Opisthorchiata</taxon>
        <taxon>Opisthorchiidae</taxon>
        <taxon>Opisthorchis</taxon>
    </lineage>
</organism>